<comment type="caution">
    <text evidence="3">The sequence shown here is derived from an EMBL/GenBank/DDBJ whole genome shotgun (WGS) entry which is preliminary data.</text>
</comment>
<dbReference type="PROSITE" id="PS50943">
    <property type="entry name" value="HTH_CROC1"/>
    <property type="match status" value="1"/>
</dbReference>
<dbReference type="Pfam" id="PF01381">
    <property type="entry name" value="HTH_3"/>
    <property type="match status" value="1"/>
</dbReference>
<dbReference type="RefSeq" id="WP_134260248.1">
    <property type="nucleotide sequence ID" value="NZ_LDIM01000003.1"/>
</dbReference>
<dbReference type="EMBL" id="SNUX01000004">
    <property type="protein sequence ID" value="TES46968.1"/>
    <property type="molecule type" value="Genomic_DNA"/>
</dbReference>
<dbReference type="Gene3D" id="1.10.260.40">
    <property type="entry name" value="lambda repressor-like DNA-binding domains"/>
    <property type="match status" value="1"/>
</dbReference>
<dbReference type="InterPro" id="IPR001387">
    <property type="entry name" value="Cro/C1-type_HTH"/>
</dbReference>
<dbReference type="Proteomes" id="UP000298210">
    <property type="component" value="Unassembled WGS sequence"/>
</dbReference>
<evidence type="ECO:0000313" key="3">
    <source>
        <dbReference type="EMBL" id="TES46968.1"/>
    </source>
</evidence>
<dbReference type="SMART" id="SM00530">
    <property type="entry name" value="HTH_XRE"/>
    <property type="match status" value="1"/>
</dbReference>
<dbReference type="AlphaFoldDB" id="A0A4Y7WGU4"/>
<keyword evidence="1" id="KW-0238">DNA-binding</keyword>
<dbReference type="SUPFAM" id="SSF47413">
    <property type="entry name" value="lambda repressor-like DNA-binding domains"/>
    <property type="match status" value="1"/>
</dbReference>
<sequence>MEAMEWGRNIRAYRKLKGYTQQDFAKEIHVSVSLLGEIERGIRNPDDELINRICASLDVTKEDMMQL</sequence>
<dbReference type="InterPro" id="IPR010982">
    <property type="entry name" value="Lambda_DNA-bd_dom_sf"/>
</dbReference>
<reference evidence="3 4" key="1">
    <citation type="submission" date="2019-03" db="EMBL/GenBank/DDBJ databases">
        <authorList>
            <person name="Liu G."/>
        </authorList>
    </citation>
    <scope>NUCLEOTIDE SEQUENCE [LARGE SCALE GENOMIC DNA]</scope>
    <source>
        <strain evidence="3 4">DSM 19099</strain>
    </source>
</reference>
<proteinExistence type="predicted"/>
<organism evidence="3 4">
    <name type="scientific">Shouchella lehensis</name>
    <dbReference type="NCBI Taxonomy" id="300825"/>
    <lineage>
        <taxon>Bacteria</taxon>
        <taxon>Bacillati</taxon>
        <taxon>Bacillota</taxon>
        <taxon>Bacilli</taxon>
        <taxon>Bacillales</taxon>
        <taxon>Bacillaceae</taxon>
        <taxon>Shouchella</taxon>
    </lineage>
</organism>
<dbReference type="GO" id="GO:0003677">
    <property type="term" value="F:DNA binding"/>
    <property type="evidence" value="ECO:0007669"/>
    <property type="project" value="UniProtKB-KW"/>
</dbReference>
<gene>
    <name evidence="3" type="ORF">E2L03_19840</name>
</gene>
<feature type="domain" description="HTH cro/C1-type" evidence="2">
    <location>
        <begin position="10"/>
        <end position="64"/>
    </location>
</feature>
<dbReference type="PANTHER" id="PTHR46558">
    <property type="entry name" value="TRACRIPTIONAL REGULATORY PROTEIN-RELATED-RELATED"/>
    <property type="match status" value="1"/>
</dbReference>
<dbReference type="PANTHER" id="PTHR46558:SF4">
    <property type="entry name" value="DNA-BIDING PHAGE PROTEIN"/>
    <property type="match status" value="1"/>
</dbReference>
<protein>
    <submittedName>
        <fullName evidence="3">XRE family transcriptional regulator</fullName>
    </submittedName>
</protein>
<name>A0A4Y7WGU4_9BACI</name>
<accession>A0A4Y7WGU4</accession>
<evidence type="ECO:0000256" key="1">
    <source>
        <dbReference type="ARBA" id="ARBA00023125"/>
    </source>
</evidence>
<dbReference type="CDD" id="cd00093">
    <property type="entry name" value="HTH_XRE"/>
    <property type="match status" value="1"/>
</dbReference>
<evidence type="ECO:0000259" key="2">
    <source>
        <dbReference type="PROSITE" id="PS50943"/>
    </source>
</evidence>
<evidence type="ECO:0000313" key="4">
    <source>
        <dbReference type="Proteomes" id="UP000298210"/>
    </source>
</evidence>